<dbReference type="RefSeq" id="WP_252917412.1">
    <property type="nucleotide sequence ID" value="NZ_JAAAML010000004.1"/>
</dbReference>
<dbReference type="InterPro" id="IPR050703">
    <property type="entry name" value="Flavin_MAO"/>
</dbReference>
<dbReference type="PANTHER" id="PTHR43563">
    <property type="entry name" value="AMINE OXIDASE"/>
    <property type="match status" value="1"/>
</dbReference>
<dbReference type="InterPro" id="IPR002937">
    <property type="entry name" value="Amino_oxidase"/>
</dbReference>
<comment type="similarity">
    <text evidence="1">Belongs to the flavin monoamine oxidase family.</text>
</comment>
<organism evidence="3 4">
    <name type="scientific">Hoeflea alexandrii</name>
    <dbReference type="NCBI Taxonomy" id="288436"/>
    <lineage>
        <taxon>Bacteria</taxon>
        <taxon>Pseudomonadati</taxon>
        <taxon>Pseudomonadota</taxon>
        <taxon>Alphaproteobacteria</taxon>
        <taxon>Hyphomicrobiales</taxon>
        <taxon>Rhizobiaceae</taxon>
        <taxon>Hoeflea</taxon>
    </lineage>
</organism>
<dbReference type="Pfam" id="PF01593">
    <property type="entry name" value="Amino_oxidase"/>
    <property type="match status" value="1"/>
</dbReference>
<dbReference type="PANTHER" id="PTHR43563:SF14">
    <property type="entry name" value="AMINE OXIDASE"/>
    <property type="match status" value="1"/>
</dbReference>
<dbReference type="Gene3D" id="3.50.50.60">
    <property type="entry name" value="FAD/NAD(P)-binding domain"/>
    <property type="match status" value="2"/>
</dbReference>
<evidence type="ECO:0000256" key="1">
    <source>
        <dbReference type="ARBA" id="ARBA00005995"/>
    </source>
</evidence>
<gene>
    <name evidence="3" type="ORF">GTW23_21255</name>
</gene>
<comment type="caution">
    <text evidence="3">The sequence shown here is derived from an EMBL/GenBank/DDBJ whole genome shotgun (WGS) entry which is preliminary data.</text>
</comment>
<sequence length="356" mass="37566">MDVVVIGAGLAGLTAAALLRQAGASVEIVEADRHIGGRIRAVRDPVSNRALADLGPTWVWPKYQPGAARWIDRLGIATFEQFNDGDAVITGYRPAPFRQPVPGQDGMVRIAGGPSAFIDALAGIVGDARIRTSAAVTGIAEDGPDKLQIHLGSGETLTAGKVIVSVPLRVAAVSMHLPWAPASLLDALSGTPTWMSSQAKAVALYERPFWRDAGLSGRIVSRNGPLFEAHDHCSADNTTAAIFGFVSWSPEQRKKDPEGLRQAILDQLSASFGKAAGHPLELVVQDWATNSRIATGMDLSEAAQHPDLAPAVLRQPHLGGRLRFAVSEVSEISPGLIEGALLSGERAASELLGERL</sequence>
<proteinExistence type="inferred from homology"/>
<evidence type="ECO:0000259" key="2">
    <source>
        <dbReference type="Pfam" id="PF01593"/>
    </source>
</evidence>
<protein>
    <submittedName>
        <fullName evidence="3">NAD(P)-binding protein</fullName>
    </submittedName>
</protein>
<dbReference type="Proteomes" id="UP001320715">
    <property type="component" value="Unassembled WGS sequence"/>
</dbReference>
<keyword evidence="4" id="KW-1185">Reference proteome</keyword>
<dbReference type="SUPFAM" id="SSF54373">
    <property type="entry name" value="FAD-linked reductases, C-terminal domain"/>
    <property type="match status" value="1"/>
</dbReference>
<dbReference type="InterPro" id="IPR036188">
    <property type="entry name" value="FAD/NAD-bd_sf"/>
</dbReference>
<dbReference type="EMBL" id="JAAAML010000004">
    <property type="protein sequence ID" value="MCO6410718.1"/>
    <property type="molecule type" value="Genomic_DNA"/>
</dbReference>
<name>A0ABT1CWY8_9HYPH</name>
<reference evidence="3 4" key="1">
    <citation type="submission" date="2020-01" db="EMBL/GenBank/DDBJ databases">
        <title>Genomes of bacteria type strains.</title>
        <authorList>
            <person name="Chen J."/>
            <person name="Zhu S."/>
            <person name="Yang J."/>
        </authorList>
    </citation>
    <scope>NUCLEOTIDE SEQUENCE [LARGE SCALE GENOMIC DNA]</scope>
    <source>
        <strain evidence="3 4">DSM 16655</strain>
    </source>
</reference>
<dbReference type="Pfam" id="PF13450">
    <property type="entry name" value="NAD_binding_8"/>
    <property type="match status" value="1"/>
</dbReference>
<evidence type="ECO:0000313" key="3">
    <source>
        <dbReference type="EMBL" id="MCO6410718.1"/>
    </source>
</evidence>
<evidence type="ECO:0000313" key="4">
    <source>
        <dbReference type="Proteomes" id="UP001320715"/>
    </source>
</evidence>
<dbReference type="SUPFAM" id="SSF51905">
    <property type="entry name" value="FAD/NAD(P)-binding domain"/>
    <property type="match status" value="1"/>
</dbReference>
<feature type="domain" description="Amine oxidase" evidence="2">
    <location>
        <begin position="104"/>
        <end position="352"/>
    </location>
</feature>
<dbReference type="Gene3D" id="3.90.660.10">
    <property type="match status" value="1"/>
</dbReference>
<accession>A0ABT1CWY8</accession>